<dbReference type="SUPFAM" id="SSF48264">
    <property type="entry name" value="Cytochrome P450"/>
    <property type="match status" value="1"/>
</dbReference>
<evidence type="ECO:0000256" key="1">
    <source>
        <dbReference type="ARBA" id="ARBA00022617"/>
    </source>
</evidence>
<evidence type="ECO:0000256" key="3">
    <source>
        <dbReference type="ARBA" id="ARBA00023002"/>
    </source>
</evidence>
<dbReference type="PANTHER" id="PTHR47951:SF3">
    <property type="entry name" value="CYTOCHROME P450, FAMILY 706, SUBFAMILY A, POLYPEPTIDE 4"/>
    <property type="match status" value="1"/>
</dbReference>
<dbReference type="GO" id="GO:0016705">
    <property type="term" value="F:oxidoreductase activity, acting on paired donors, with incorporation or reduction of molecular oxygen"/>
    <property type="evidence" value="ECO:0007669"/>
    <property type="project" value="InterPro"/>
</dbReference>
<keyword evidence="6" id="KW-0503">Monooxygenase</keyword>
<dbReference type="FunFam" id="1.10.630.10:FF:000026">
    <property type="entry name" value="Cytochrome P450 82C4"/>
    <property type="match status" value="1"/>
</dbReference>
<dbReference type="PRINTS" id="PR00463">
    <property type="entry name" value="EP450I"/>
</dbReference>
<evidence type="ECO:0000256" key="6">
    <source>
        <dbReference type="RuleBase" id="RU000461"/>
    </source>
</evidence>
<dbReference type="OMA" id="RICVHEM"/>
<evidence type="ECO:0000256" key="2">
    <source>
        <dbReference type="ARBA" id="ARBA00022723"/>
    </source>
</evidence>
<keyword evidence="9" id="KW-1185">Reference proteome</keyword>
<keyword evidence="7" id="KW-0472">Membrane</keyword>
<evidence type="ECO:0000313" key="9">
    <source>
        <dbReference type="Proteomes" id="UP000017836"/>
    </source>
</evidence>
<dbReference type="OrthoDB" id="2789670at2759"/>
<sequence>MEPPARPWLAQPRLEIGHTNALVLVALTLIATIYAIAKRKQRLPPGPRGWPLLGNLPSLDPNLHECFASLSKRHGPLMSLRLGTKLAVVISSPELAREVLKDHDVTFANRDVPAAALRIAYGGSDIVWTPHGPLWRLLRKVCVRELLNSTILDSLYTLRRRQTRATVREMLHKAGTPVNVGAHMFLTALNIITNMLWGKDSGDQDDWAKAVEFRRLVGEITELLGRPNVSDLLPLLRPLDLQGIEKKMGGLFVRFDGIFNEIIEQRMKDGGKEGSHDFLNYLLDLKDKGDPKTPLTMTHIKALLMDMVVGGTDTTSNTVEWAMAHMLEKPEIMKRAQEEVDRVVGTSTTVEESHLSHFVYLDAIVKEVLRLHPALPLLVPHCPSAPCTVGGYNVPTGTRVFINVWSIQRDPAHWDRPLEFDPERFLREPKWDFSGRDFEYFPFGSGRRICAGIAMANRMVNYSVATLLHSFEWCLPEGEKLDMAEKFGIVLKKAVPLLAIPEPRLSDPALYEE</sequence>
<dbReference type="eggNOG" id="KOG0156">
    <property type="taxonomic scope" value="Eukaryota"/>
</dbReference>
<dbReference type="HOGENOM" id="CLU_001570_4_0_1"/>
<keyword evidence="7" id="KW-1133">Transmembrane helix</keyword>
<evidence type="ECO:0000256" key="7">
    <source>
        <dbReference type="SAM" id="Phobius"/>
    </source>
</evidence>
<dbReference type="InterPro" id="IPR001128">
    <property type="entry name" value="Cyt_P450"/>
</dbReference>
<accession>U5DB25</accession>
<reference evidence="9" key="1">
    <citation type="journal article" date="2013" name="Science">
        <title>The Amborella genome and the evolution of flowering plants.</title>
        <authorList>
            <consortium name="Amborella Genome Project"/>
        </authorList>
    </citation>
    <scope>NUCLEOTIDE SEQUENCE [LARGE SCALE GENOMIC DNA]</scope>
</reference>
<dbReference type="PRINTS" id="PR00385">
    <property type="entry name" value="P450"/>
</dbReference>
<dbReference type="PANTHER" id="PTHR47951">
    <property type="entry name" value="OS08G0547900 PROTEIN"/>
    <property type="match status" value="1"/>
</dbReference>
<dbReference type="AlphaFoldDB" id="U5DB25"/>
<dbReference type="GO" id="GO:0005506">
    <property type="term" value="F:iron ion binding"/>
    <property type="evidence" value="ECO:0007669"/>
    <property type="project" value="InterPro"/>
</dbReference>
<gene>
    <name evidence="8" type="ORF">AMTR_s00069p00176890</name>
</gene>
<dbReference type="Gramene" id="ERN19435">
    <property type="protein sequence ID" value="ERN19435"/>
    <property type="gene ID" value="AMTR_s00069p00176890"/>
</dbReference>
<dbReference type="CDD" id="cd11073">
    <property type="entry name" value="CYP76-like"/>
    <property type="match status" value="1"/>
</dbReference>
<evidence type="ECO:0008006" key="10">
    <source>
        <dbReference type="Google" id="ProtNLM"/>
    </source>
</evidence>
<dbReference type="PROSITE" id="PS00086">
    <property type="entry name" value="CYTOCHROME_P450"/>
    <property type="match status" value="1"/>
</dbReference>
<dbReference type="Proteomes" id="UP000017836">
    <property type="component" value="Unassembled WGS sequence"/>
</dbReference>
<keyword evidence="2 5" id="KW-0479">Metal-binding</keyword>
<feature type="binding site" description="axial binding residue" evidence="5">
    <location>
        <position position="450"/>
    </location>
    <ligand>
        <name>heme</name>
        <dbReference type="ChEBI" id="CHEBI:30413"/>
    </ligand>
    <ligandPart>
        <name>Fe</name>
        <dbReference type="ChEBI" id="CHEBI:18248"/>
    </ligandPart>
</feature>
<keyword evidence="3 6" id="KW-0560">Oxidoreductase</keyword>
<dbReference type="Gene3D" id="1.10.630.10">
    <property type="entry name" value="Cytochrome P450"/>
    <property type="match status" value="1"/>
</dbReference>
<dbReference type="InterPro" id="IPR017972">
    <property type="entry name" value="Cyt_P450_CS"/>
</dbReference>
<feature type="transmembrane region" description="Helical" evidence="7">
    <location>
        <begin position="20"/>
        <end position="37"/>
    </location>
</feature>
<dbReference type="GO" id="GO:0020037">
    <property type="term" value="F:heme binding"/>
    <property type="evidence" value="ECO:0007669"/>
    <property type="project" value="InterPro"/>
</dbReference>
<dbReference type="GO" id="GO:0004497">
    <property type="term" value="F:monooxygenase activity"/>
    <property type="evidence" value="ECO:0007669"/>
    <property type="project" value="UniProtKB-KW"/>
</dbReference>
<comment type="similarity">
    <text evidence="6">Belongs to the cytochrome P450 family.</text>
</comment>
<protein>
    <recommendedName>
        <fullName evidence="10">Cytochrome P450</fullName>
    </recommendedName>
</protein>
<name>U5DB25_AMBTC</name>
<keyword evidence="7" id="KW-0812">Transmembrane</keyword>
<dbReference type="EMBL" id="KI392069">
    <property type="protein sequence ID" value="ERN19435.1"/>
    <property type="molecule type" value="Genomic_DNA"/>
</dbReference>
<keyword evidence="4 5" id="KW-0408">Iron</keyword>
<evidence type="ECO:0000256" key="5">
    <source>
        <dbReference type="PIRSR" id="PIRSR602401-1"/>
    </source>
</evidence>
<evidence type="ECO:0000313" key="8">
    <source>
        <dbReference type="EMBL" id="ERN19435.1"/>
    </source>
</evidence>
<organism evidence="8 9">
    <name type="scientific">Amborella trichopoda</name>
    <dbReference type="NCBI Taxonomy" id="13333"/>
    <lineage>
        <taxon>Eukaryota</taxon>
        <taxon>Viridiplantae</taxon>
        <taxon>Streptophyta</taxon>
        <taxon>Embryophyta</taxon>
        <taxon>Tracheophyta</taxon>
        <taxon>Spermatophyta</taxon>
        <taxon>Magnoliopsida</taxon>
        <taxon>Amborellales</taxon>
        <taxon>Amborellaceae</taxon>
        <taxon>Amborella</taxon>
    </lineage>
</organism>
<keyword evidence="1 5" id="KW-0349">Heme</keyword>
<dbReference type="STRING" id="13333.U5DB25"/>
<dbReference type="KEGG" id="atr:18447820"/>
<dbReference type="InterPro" id="IPR002401">
    <property type="entry name" value="Cyt_P450_E_grp-I"/>
</dbReference>
<dbReference type="Pfam" id="PF00067">
    <property type="entry name" value="p450"/>
    <property type="match status" value="1"/>
</dbReference>
<dbReference type="InterPro" id="IPR036396">
    <property type="entry name" value="Cyt_P450_sf"/>
</dbReference>
<evidence type="ECO:0000256" key="4">
    <source>
        <dbReference type="ARBA" id="ARBA00023004"/>
    </source>
</evidence>
<comment type="cofactor">
    <cofactor evidence="5">
        <name>heme</name>
        <dbReference type="ChEBI" id="CHEBI:30413"/>
    </cofactor>
</comment>
<proteinExistence type="inferred from homology"/>